<accession>A0ACB8BKN5</accession>
<feature type="non-terminal residue" evidence="1">
    <location>
        <position position="1"/>
    </location>
</feature>
<protein>
    <submittedName>
        <fullName evidence="1">Uncharacterized protein</fullName>
    </submittedName>
</protein>
<dbReference type="Proteomes" id="UP000790709">
    <property type="component" value="Unassembled WGS sequence"/>
</dbReference>
<proteinExistence type="predicted"/>
<evidence type="ECO:0000313" key="2">
    <source>
        <dbReference type="Proteomes" id="UP000790709"/>
    </source>
</evidence>
<reference evidence="1" key="1">
    <citation type="journal article" date="2021" name="New Phytol.">
        <title>Evolutionary innovations through gain and loss of genes in the ectomycorrhizal Boletales.</title>
        <authorList>
            <person name="Wu G."/>
            <person name="Miyauchi S."/>
            <person name="Morin E."/>
            <person name="Kuo A."/>
            <person name="Drula E."/>
            <person name="Varga T."/>
            <person name="Kohler A."/>
            <person name="Feng B."/>
            <person name="Cao Y."/>
            <person name="Lipzen A."/>
            <person name="Daum C."/>
            <person name="Hundley H."/>
            <person name="Pangilinan J."/>
            <person name="Johnson J."/>
            <person name="Barry K."/>
            <person name="LaButti K."/>
            <person name="Ng V."/>
            <person name="Ahrendt S."/>
            <person name="Min B."/>
            <person name="Choi I.G."/>
            <person name="Park H."/>
            <person name="Plett J.M."/>
            <person name="Magnuson J."/>
            <person name="Spatafora J.W."/>
            <person name="Nagy L.G."/>
            <person name="Henrissat B."/>
            <person name="Grigoriev I.V."/>
            <person name="Yang Z.L."/>
            <person name="Xu J."/>
            <person name="Martin F.M."/>
        </authorList>
    </citation>
    <scope>NUCLEOTIDE SEQUENCE</scope>
    <source>
        <strain evidence="1">KUC20120723A-06</strain>
    </source>
</reference>
<gene>
    <name evidence="1" type="ORF">BV22DRAFT_1010284</name>
</gene>
<keyword evidence="2" id="KW-1185">Reference proteome</keyword>
<comment type="caution">
    <text evidence="1">The sequence shown here is derived from an EMBL/GenBank/DDBJ whole genome shotgun (WGS) entry which is preliminary data.</text>
</comment>
<dbReference type="EMBL" id="MU266393">
    <property type="protein sequence ID" value="KAH7925864.1"/>
    <property type="molecule type" value="Genomic_DNA"/>
</dbReference>
<name>A0ACB8BKN5_9AGAM</name>
<organism evidence="1 2">
    <name type="scientific">Leucogyrophana mollusca</name>
    <dbReference type="NCBI Taxonomy" id="85980"/>
    <lineage>
        <taxon>Eukaryota</taxon>
        <taxon>Fungi</taxon>
        <taxon>Dikarya</taxon>
        <taxon>Basidiomycota</taxon>
        <taxon>Agaricomycotina</taxon>
        <taxon>Agaricomycetes</taxon>
        <taxon>Agaricomycetidae</taxon>
        <taxon>Boletales</taxon>
        <taxon>Boletales incertae sedis</taxon>
        <taxon>Leucogyrophana</taxon>
    </lineage>
</organism>
<sequence>VRSEEFGAWEYFPDLVDKLVDWAEVFKDVNIRDHSRDRVLIYKIPTDAVPDTVYSVSIQLQGVLKRSRLGRLGTWDGYVGVFVNYNLHLASQQLVLGSGGGDSDAAWQATIRSQPHVPVTTSDDPNNWFAAIQGEWDVEENVPVARVSADGNMTTMNHLLLLLGDFVEVGAEFDIVLGRDRNSRSAVKIFMSFHHVVQLASAEELRPVVQVRFSLRMDGDAKG</sequence>
<evidence type="ECO:0000313" key="1">
    <source>
        <dbReference type="EMBL" id="KAH7925864.1"/>
    </source>
</evidence>